<feature type="region of interest" description="Disordered" evidence="1">
    <location>
        <begin position="41"/>
        <end position="61"/>
    </location>
</feature>
<organism evidence="2 3">
    <name type="scientific">Chryseolinea lacunae</name>
    <dbReference type="NCBI Taxonomy" id="2801331"/>
    <lineage>
        <taxon>Bacteria</taxon>
        <taxon>Pseudomonadati</taxon>
        <taxon>Bacteroidota</taxon>
        <taxon>Cytophagia</taxon>
        <taxon>Cytophagales</taxon>
        <taxon>Fulvivirgaceae</taxon>
        <taxon>Chryseolinea</taxon>
    </lineage>
</organism>
<evidence type="ECO:0000256" key="1">
    <source>
        <dbReference type="SAM" id="MobiDB-lite"/>
    </source>
</evidence>
<proteinExistence type="predicted"/>
<dbReference type="Proteomes" id="UP000613030">
    <property type="component" value="Unassembled WGS sequence"/>
</dbReference>
<feature type="compositionally biased region" description="Basic and acidic residues" evidence="1">
    <location>
        <begin position="41"/>
        <end position="52"/>
    </location>
</feature>
<comment type="caution">
    <text evidence="2">The sequence shown here is derived from an EMBL/GenBank/DDBJ whole genome shotgun (WGS) entry which is preliminary data.</text>
</comment>
<evidence type="ECO:0000313" key="3">
    <source>
        <dbReference type="Proteomes" id="UP000613030"/>
    </source>
</evidence>
<dbReference type="EMBL" id="JAERRB010000001">
    <property type="protein sequence ID" value="MBL0739816.1"/>
    <property type="molecule type" value="Genomic_DNA"/>
</dbReference>
<dbReference type="RefSeq" id="WP_202006783.1">
    <property type="nucleotide sequence ID" value="NZ_JAERRB010000001.1"/>
</dbReference>
<gene>
    <name evidence="2" type="ORF">JI741_01240</name>
</gene>
<evidence type="ECO:0000313" key="2">
    <source>
        <dbReference type="EMBL" id="MBL0739816.1"/>
    </source>
</evidence>
<accession>A0ABS1KK53</accession>
<keyword evidence="3" id="KW-1185">Reference proteome</keyword>
<name>A0ABS1KK53_9BACT</name>
<sequence length="130" mass="15305">MKPIRKIFALCVIVLSIIVFWLMPGVNTAKDTTYVRRYEDTSRESDSLDQKHSSKSNNTKVVRQKKLYKTEKIRSMDRFAKISPKVYSRAMQFDEIQYLTKDSIRSRDSLRSLVLRNMKTRRVDTATVVH</sequence>
<protein>
    <submittedName>
        <fullName evidence="2">Uncharacterized protein</fullName>
    </submittedName>
</protein>
<reference evidence="2 3" key="1">
    <citation type="submission" date="2021-01" db="EMBL/GenBank/DDBJ databases">
        <title>Chryseolinea sp. Jin1 Genome sequencing and assembly.</title>
        <authorList>
            <person name="Kim I."/>
        </authorList>
    </citation>
    <scope>NUCLEOTIDE SEQUENCE [LARGE SCALE GENOMIC DNA]</scope>
    <source>
        <strain evidence="2 3">Jin1</strain>
    </source>
</reference>